<evidence type="ECO:0000313" key="4">
    <source>
        <dbReference type="Proteomes" id="UP000006793"/>
    </source>
</evidence>
<name>F8AE40_THEID</name>
<protein>
    <submittedName>
        <fullName evidence="3">Indolepyruvate ferredoxin oxidoreductase</fullName>
        <ecNumber evidence="3">1.2.7.8</ecNumber>
    </submittedName>
</protein>
<dbReference type="OrthoDB" id="9789125at2"/>
<dbReference type="PANTHER" id="PTHR43854:SF1">
    <property type="entry name" value="INDOLEPYRUVATE OXIDOREDUCTASE SUBUNIT IORB"/>
    <property type="match status" value="1"/>
</dbReference>
<reference evidence="3 4" key="2">
    <citation type="journal article" date="2012" name="Stand. Genomic Sci.">
        <title>Complete genome sequence of the thermophilic sulfate-reducing ocean bacterium Thermodesulfatator indicus type strain (CIR29812(T)).</title>
        <authorList>
            <person name="Anderson I."/>
            <person name="Saunders E."/>
            <person name="Lapidus A."/>
            <person name="Nolan M."/>
            <person name="Lucas S."/>
            <person name="Tice H."/>
            <person name="Del Rio T.G."/>
            <person name="Cheng J.F."/>
            <person name="Han C."/>
            <person name="Tapia R."/>
            <person name="Goodwin L.A."/>
            <person name="Pitluck S."/>
            <person name="Liolios K."/>
            <person name="Mavromatis K."/>
            <person name="Pagani I."/>
            <person name="Ivanova N."/>
            <person name="Mikhailova N."/>
            <person name="Pati A."/>
            <person name="Chen A."/>
            <person name="Palaniappan K."/>
            <person name="Land M."/>
            <person name="Hauser L."/>
            <person name="Jeffries C.D."/>
            <person name="Chang Y.J."/>
            <person name="Brambilla E.M."/>
            <person name="Rohde M."/>
            <person name="Spring S."/>
            <person name="Goker M."/>
            <person name="Detter J.C."/>
            <person name="Woyke T."/>
            <person name="Bristow J."/>
            <person name="Eisen J.A."/>
            <person name="Markowitz V."/>
            <person name="Hugenholtz P."/>
            <person name="Kyrpides N.C."/>
            <person name="Klenk H.P."/>
        </authorList>
    </citation>
    <scope>NUCLEOTIDE SEQUENCE [LARGE SCALE GENOMIC DNA]</scope>
    <source>
        <strain evidence="4">DSM 15286 / JCM 11887 / CIR29812</strain>
    </source>
</reference>
<dbReference type="InterPro" id="IPR052198">
    <property type="entry name" value="IorB_Oxidoreductase"/>
</dbReference>
<feature type="domain" description="Pyruvate/ketoisovalerate oxidoreductase catalytic" evidence="2">
    <location>
        <begin position="12"/>
        <end position="192"/>
    </location>
</feature>
<gene>
    <name evidence="3" type="ordered locus">Thein_0094</name>
</gene>
<dbReference type="PANTHER" id="PTHR43854">
    <property type="entry name" value="INDOLEPYRUVATE OXIDOREDUCTASE SUBUNIT IORB"/>
    <property type="match status" value="1"/>
</dbReference>
<accession>F8AE40</accession>
<dbReference type="AlphaFoldDB" id="F8AE40"/>
<dbReference type="EMBL" id="CP002683">
    <property type="protein sequence ID" value="AEH43979.1"/>
    <property type="molecule type" value="Genomic_DNA"/>
</dbReference>
<dbReference type="Pfam" id="PF01558">
    <property type="entry name" value="POR"/>
    <property type="match status" value="1"/>
</dbReference>
<dbReference type="Proteomes" id="UP000006793">
    <property type="component" value="Chromosome"/>
</dbReference>
<dbReference type="GO" id="GO:0043805">
    <property type="term" value="F:indolepyruvate ferredoxin oxidoreductase activity"/>
    <property type="evidence" value="ECO:0007669"/>
    <property type="project" value="UniProtKB-EC"/>
</dbReference>
<dbReference type="SUPFAM" id="SSF53323">
    <property type="entry name" value="Pyruvate-ferredoxin oxidoreductase, PFOR, domain III"/>
    <property type="match status" value="1"/>
</dbReference>
<dbReference type="InterPro" id="IPR019752">
    <property type="entry name" value="Pyrv/ketoisovalerate_OxRed_cat"/>
</dbReference>
<dbReference type="EC" id="1.2.7.8" evidence="3"/>
<organism evidence="3 4">
    <name type="scientific">Thermodesulfatator indicus (strain DSM 15286 / JCM 11887 / CIR29812)</name>
    <dbReference type="NCBI Taxonomy" id="667014"/>
    <lineage>
        <taxon>Bacteria</taxon>
        <taxon>Pseudomonadati</taxon>
        <taxon>Thermodesulfobacteriota</taxon>
        <taxon>Thermodesulfobacteria</taxon>
        <taxon>Thermodesulfobacteriales</taxon>
        <taxon>Thermodesulfatatoraceae</taxon>
        <taxon>Thermodesulfatator</taxon>
    </lineage>
</organism>
<dbReference type="PATRIC" id="fig|667014.3.peg.97"/>
<dbReference type="Gene3D" id="3.40.920.10">
    <property type="entry name" value="Pyruvate-ferredoxin oxidoreductase, PFOR, domain III"/>
    <property type="match status" value="1"/>
</dbReference>
<dbReference type="InterPro" id="IPR002869">
    <property type="entry name" value="Pyrv_flavodox_OxRed_cen"/>
</dbReference>
<keyword evidence="1 3" id="KW-0560">Oxidoreductase</keyword>
<evidence type="ECO:0000256" key="1">
    <source>
        <dbReference type="ARBA" id="ARBA00023002"/>
    </source>
</evidence>
<proteinExistence type="predicted"/>
<evidence type="ECO:0000313" key="3">
    <source>
        <dbReference type="EMBL" id="AEH43979.1"/>
    </source>
</evidence>
<sequence length="196" mass="20950">MKKLRILTVGVGGQGILLFSKILGEACLRADIPVTMSEVHGMAQRGGVVETNIVLGGIKSPLIAKGEADVLVGLEPVETLRALPRASKNTVIISSTDPVVPQIVKDGLAEYPELSPLFEKLKRAFEKVYLFPGEKLAKEAGTSRALNVVTLGALIGTGILPFDNEDMIEAIKKAVKPQFLEPNLKAFDLGYQAVTS</sequence>
<dbReference type="eggNOG" id="COG1014">
    <property type="taxonomic scope" value="Bacteria"/>
</dbReference>
<dbReference type="STRING" id="667014.Thein_0094"/>
<dbReference type="InParanoid" id="F8AE40"/>
<evidence type="ECO:0000259" key="2">
    <source>
        <dbReference type="Pfam" id="PF01558"/>
    </source>
</evidence>
<reference evidence="4" key="1">
    <citation type="submission" date="2011-04" db="EMBL/GenBank/DDBJ databases">
        <title>The complete genome of Thermodesulfatator indicus DSM 15286.</title>
        <authorList>
            <person name="Lucas S."/>
            <person name="Copeland A."/>
            <person name="Lapidus A."/>
            <person name="Bruce D."/>
            <person name="Goodwin L."/>
            <person name="Pitluck S."/>
            <person name="Peters L."/>
            <person name="Kyrpides N."/>
            <person name="Mavromatis K."/>
            <person name="Pagani I."/>
            <person name="Ivanova N."/>
            <person name="Saunders L."/>
            <person name="Detter J.C."/>
            <person name="Tapia R."/>
            <person name="Han C."/>
            <person name="Land M."/>
            <person name="Hauser L."/>
            <person name="Markowitz V."/>
            <person name="Cheng J.-F."/>
            <person name="Hugenholtz P."/>
            <person name="Woyke T."/>
            <person name="Wu D."/>
            <person name="Spring S."/>
            <person name="Schroeder M."/>
            <person name="Brambilla E."/>
            <person name="Klenk H.-P."/>
            <person name="Eisen J.A."/>
        </authorList>
    </citation>
    <scope>NUCLEOTIDE SEQUENCE [LARGE SCALE GENOMIC DNA]</scope>
    <source>
        <strain evidence="4">DSM 15286 / JCM 11887 / CIR29812</strain>
    </source>
</reference>
<dbReference type="RefSeq" id="WP_013906726.1">
    <property type="nucleotide sequence ID" value="NC_015681.1"/>
</dbReference>
<dbReference type="PaxDb" id="667014-Thein_0094"/>
<keyword evidence="4" id="KW-1185">Reference proteome</keyword>
<dbReference type="KEGG" id="tid:Thein_0094"/>
<dbReference type="HOGENOM" id="CLU_087284_1_1_0"/>